<keyword evidence="3 6" id="KW-0819">tRNA processing</keyword>
<comment type="caution">
    <text evidence="8">The sequence shown here is derived from an EMBL/GenBank/DDBJ whole genome shotgun (WGS) entry which is preliminary data.</text>
</comment>
<dbReference type="NCBIfam" id="TIGR00449">
    <property type="entry name" value="tgt_general"/>
    <property type="match status" value="2"/>
</dbReference>
<dbReference type="PANTHER" id="PTHR43530">
    <property type="entry name" value="QUEUINE TRNA-RIBOSYLTRANSFERASE CATALYTIC SUBUNIT 1"/>
    <property type="match status" value="1"/>
</dbReference>
<sequence length="461" mass="51721">MALRFEILGRFNRARAAQLILPHYECQTPLFMPVGTQVSVDSVLSLEHYTLYSALYRLTDCTIKGLTTHQLEDIGCQIILGNTYHLALRPTSELIDELGGLHKFMNWPRALLTDSGGFQMVSLLHLADITEKGVTFQSPVDGTPMLLTPEESIQIQPDIYHFMFLEMPFTTDFAYLADLSNTLQNKIGADIIMALDDVVKTTITGPRIEEAMYRTLRWIDRCIAAHKRPHEQNLFGIVQGGLDPVLRDICVRGLVKRNLPGYAIGGLAGGEDKDSFWRVVAQCTAALPEHKPRYVMGVGYPLDIVVCSALGADMYDCVYPTRTARFGTALVPEGVLKLKHKAMEDDLRPIDPTCDCMVCKTYTRAYIHCLVTKDAMGSQLLSYHNLYYMMKLSRDLHSSIVEGRFPEFVCQFLQKMFPQGDVPEWVCNAMEVAGIDISSCCAPFSSIPNKVEDTQNQEVKQ</sequence>
<dbReference type="PANTHER" id="PTHR43530:SF1">
    <property type="entry name" value="QUEUINE TRNA-RIBOSYLTRANSFERASE CATALYTIC SUBUNIT 1"/>
    <property type="match status" value="1"/>
</dbReference>
<reference evidence="8 9" key="1">
    <citation type="submission" date="2024-02" db="EMBL/GenBank/DDBJ databases">
        <title>de novo genome assembly of Solanum bulbocastanum strain 11H21.</title>
        <authorList>
            <person name="Hosaka A.J."/>
        </authorList>
    </citation>
    <scope>NUCLEOTIDE SEQUENCE [LARGE SCALE GENOMIC DNA]</scope>
    <source>
        <tissue evidence="8">Young leaves</tissue>
    </source>
</reference>
<keyword evidence="2 6" id="KW-0808">Transferase</keyword>
<dbReference type="Gene3D" id="3.20.20.105">
    <property type="entry name" value="Queuine tRNA-ribosyltransferase-like"/>
    <property type="match status" value="3"/>
</dbReference>
<comment type="function">
    <text evidence="6">Catalytic subunit of the queuine tRNA-ribosyltransferase (TGT) that catalyzes the base-exchange of a guanine (G) residue with queuine (Q) at position 34 (anticodon wobble position) in tRNAs with GU(N) anticodons (tRNA-Asp, -Asn, -His and -Tyr), resulting in the hypermodified nucleoside queuosine (7-(((4,5-cis-dihydroxy-2-cyclopenten-1-yl)amino)methyl)-7-deazaguanosine). Catalysis occurs through a double-displacement mechanism. The nucleophile active site attacks the C1' of nucleotide 34 to detach the guanine base from the RNA, forming a covalent enzyme-RNA intermediate. The proton acceptor active site deprotonates the incoming queuine, allowing a nucleophilic attack on the C1' of the ribose to form the product.</text>
</comment>
<evidence type="ECO:0000256" key="2">
    <source>
        <dbReference type="ARBA" id="ARBA00022679"/>
    </source>
</evidence>
<evidence type="ECO:0000256" key="3">
    <source>
        <dbReference type="ARBA" id="ARBA00022694"/>
    </source>
</evidence>
<comment type="similarity">
    <text evidence="6">Belongs to the queuine tRNA-ribosyltransferase family.</text>
</comment>
<dbReference type="GO" id="GO:0008479">
    <property type="term" value="F:tRNA-guanosine(34) queuine transglycosylase activity"/>
    <property type="evidence" value="ECO:0007669"/>
    <property type="project" value="UniProtKB-UniRule"/>
</dbReference>
<dbReference type="InterPro" id="IPR004803">
    <property type="entry name" value="TGT"/>
</dbReference>
<keyword evidence="4 6" id="KW-0479">Metal-binding</keyword>
<feature type="active site" description="Proton acceptor" evidence="6">
    <location>
        <position position="114"/>
    </location>
</feature>
<feature type="binding site" evidence="6">
    <location>
        <position position="384"/>
    </location>
    <ligand>
        <name>Zn(2+)</name>
        <dbReference type="ChEBI" id="CHEBI:29105"/>
    </ligand>
</feature>
<feature type="binding site" evidence="6">
    <location>
        <position position="354"/>
    </location>
    <ligand>
        <name>Zn(2+)</name>
        <dbReference type="ChEBI" id="CHEBI:29105"/>
    </ligand>
</feature>
<dbReference type="HAMAP" id="MF_00168">
    <property type="entry name" value="Q_tRNA_Tgt"/>
    <property type="match status" value="1"/>
</dbReference>
<dbReference type="SUPFAM" id="SSF51713">
    <property type="entry name" value="tRNA-guanine transglycosylase"/>
    <property type="match status" value="2"/>
</dbReference>
<feature type="binding site" evidence="6">
    <location>
        <position position="239"/>
    </location>
    <ligand>
        <name>substrate</name>
    </ligand>
</feature>
<feature type="binding site" evidence="6">
    <location>
        <position position="196"/>
    </location>
    <ligand>
        <name>substrate</name>
    </ligand>
</feature>
<dbReference type="EMBL" id="JBANQN010000004">
    <property type="protein sequence ID" value="KAK6792491.1"/>
    <property type="molecule type" value="Genomic_DNA"/>
</dbReference>
<proteinExistence type="inferred from homology"/>
<feature type="binding site" evidence="6">
    <location>
        <position position="359"/>
    </location>
    <ligand>
        <name>Zn(2+)</name>
        <dbReference type="ChEBI" id="CHEBI:29105"/>
    </ligand>
</feature>
<feature type="domain" description="tRNA-guanine(15) transglycosylase-like" evidence="7">
    <location>
        <begin position="59"/>
        <end position="159"/>
    </location>
</feature>
<dbReference type="GO" id="GO:0005829">
    <property type="term" value="C:cytosol"/>
    <property type="evidence" value="ECO:0007669"/>
    <property type="project" value="TreeGrafter"/>
</dbReference>
<evidence type="ECO:0000313" key="8">
    <source>
        <dbReference type="EMBL" id="KAK6792491.1"/>
    </source>
</evidence>
<evidence type="ECO:0000259" key="7">
    <source>
        <dbReference type="Pfam" id="PF01702"/>
    </source>
</evidence>
<feature type="active site" description="Nucleophile" evidence="6">
    <location>
        <position position="316"/>
    </location>
</feature>
<accession>A0AAN8YHS9</accession>
<comment type="subcellular location">
    <subcellularLocation>
        <location evidence="6">Cytoplasm</location>
    </subcellularLocation>
</comment>
<dbReference type="Pfam" id="PF01702">
    <property type="entry name" value="TGT"/>
    <property type="match status" value="2"/>
</dbReference>
<feature type="region of interest" description="RNA binding" evidence="6">
    <location>
        <begin position="297"/>
        <end position="303"/>
    </location>
</feature>
<evidence type="ECO:0000256" key="4">
    <source>
        <dbReference type="ARBA" id="ARBA00022723"/>
    </source>
</evidence>
<gene>
    <name evidence="8" type="ORF">RDI58_011572</name>
</gene>
<dbReference type="InterPro" id="IPR002616">
    <property type="entry name" value="tRNA_ribo_trans-like"/>
</dbReference>
<keyword evidence="1 6" id="KW-0328">Glycosyltransferase</keyword>
<dbReference type="Proteomes" id="UP001371456">
    <property type="component" value="Unassembled WGS sequence"/>
</dbReference>
<evidence type="ECO:0000313" key="9">
    <source>
        <dbReference type="Proteomes" id="UP001371456"/>
    </source>
</evidence>
<comment type="subunit">
    <text evidence="6">Heterodimer of a catalytic subunit and an accessory subunit.</text>
</comment>
<name>A0AAN8YHS9_SOLBU</name>
<dbReference type="EC" id="2.4.2.64" evidence="6"/>
<feature type="binding site" evidence="6">
    <location>
        <position position="356"/>
    </location>
    <ligand>
        <name>Zn(2+)</name>
        <dbReference type="ChEBI" id="CHEBI:29105"/>
    </ligand>
</feature>
<comment type="cofactor">
    <cofactor evidence="6">
        <name>Zn(2+)</name>
        <dbReference type="ChEBI" id="CHEBI:29105"/>
    </cofactor>
</comment>
<evidence type="ECO:0000256" key="1">
    <source>
        <dbReference type="ARBA" id="ARBA00022676"/>
    </source>
</evidence>
<organism evidence="8 9">
    <name type="scientific">Solanum bulbocastanum</name>
    <name type="common">Wild potato</name>
    <dbReference type="NCBI Taxonomy" id="147425"/>
    <lineage>
        <taxon>Eukaryota</taxon>
        <taxon>Viridiplantae</taxon>
        <taxon>Streptophyta</taxon>
        <taxon>Embryophyta</taxon>
        <taxon>Tracheophyta</taxon>
        <taxon>Spermatophyta</taxon>
        <taxon>Magnoliopsida</taxon>
        <taxon>eudicotyledons</taxon>
        <taxon>Gunneridae</taxon>
        <taxon>Pentapetalae</taxon>
        <taxon>asterids</taxon>
        <taxon>lamiids</taxon>
        <taxon>Solanales</taxon>
        <taxon>Solanaceae</taxon>
        <taxon>Solanoideae</taxon>
        <taxon>Solaneae</taxon>
        <taxon>Solanum</taxon>
    </lineage>
</organism>
<feature type="region of interest" description="RNA binding; important for wobble base 34 recognition" evidence="6">
    <location>
        <begin position="321"/>
        <end position="325"/>
    </location>
</feature>
<evidence type="ECO:0000256" key="6">
    <source>
        <dbReference type="HAMAP-Rule" id="MF_03218"/>
    </source>
</evidence>
<protein>
    <recommendedName>
        <fullName evidence="6">Queuine tRNA-ribosyltransferase catalytic subunit 1</fullName>
        <ecNumber evidence="6">2.4.2.64</ecNumber>
    </recommendedName>
    <alternativeName>
        <fullName evidence="6">Guanine insertion enzyme</fullName>
    </alternativeName>
    <alternativeName>
        <fullName evidence="6">tRNA-guanine transglycosylase</fullName>
    </alternativeName>
</protein>
<comment type="catalytic activity">
    <reaction evidence="6">
        <text>guanosine(34) in tRNA + queuine = queuosine(34) in tRNA + guanine</text>
        <dbReference type="Rhea" id="RHEA:16633"/>
        <dbReference type="Rhea" id="RHEA-COMP:10341"/>
        <dbReference type="Rhea" id="RHEA-COMP:18571"/>
        <dbReference type="ChEBI" id="CHEBI:16235"/>
        <dbReference type="ChEBI" id="CHEBI:17433"/>
        <dbReference type="ChEBI" id="CHEBI:74269"/>
        <dbReference type="ChEBI" id="CHEBI:194431"/>
        <dbReference type="EC" id="2.4.2.64"/>
    </reaction>
</comment>
<dbReference type="AlphaFoldDB" id="A0AAN8YHS9"/>
<evidence type="ECO:0000256" key="5">
    <source>
        <dbReference type="ARBA" id="ARBA00022833"/>
    </source>
</evidence>
<keyword evidence="6" id="KW-0963">Cytoplasm</keyword>
<keyword evidence="5 6" id="KW-0862">Zinc</keyword>
<keyword evidence="9" id="KW-1185">Reference proteome</keyword>
<dbReference type="InterPro" id="IPR036511">
    <property type="entry name" value="TGT-like_sf"/>
</dbReference>
<feature type="binding site" evidence="6">
    <location>
        <begin position="114"/>
        <end position="118"/>
    </location>
    <ligand>
        <name>substrate</name>
    </ligand>
</feature>
<feature type="binding site" evidence="6">
    <location>
        <position position="266"/>
    </location>
    <ligand>
        <name>substrate</name>
    </ligand>
</feature>
<dbReference type="GO" id="GO:0046872">
    <property type="term" value="F:metal ion binding"/>
    <property type="evidence" value="ECO:0007669"/>
    <property type="project" value="UniProtKB-KW"/>
</dbReference>
<feature type="domain" description="tRNA-guanine(15) transglycosylase-like" evidence="7">
    <location>
        <begin position="182"/>
        <end position="416"/>
    </location>
</feature>
<dbReference type="GO" id="GO:0006400">
    <property type="term" value="P:tRNA modification"/>
    <property type="evidence" value="ECO:0007669"/>
    <property type="project" value="InterPro"/>
</dbReference>